<dbReference type="Proteomes" id="UP000290106">
    <property type="component" value="Unassembled WGS sequence"/>
</dbReference>
<evidence type="ECO:0000313" key="6">
    <source>
        <dbReference type="EMBL" id="RXS74379.1"/>
    </source>
</evidence>
<evidence type="ECO:0000256" key="1">
    <source>
        <dbReference type="ARBA" id="ARBA00022491"/>
    </source>
</evidence>
<dbReference type="PROSITE" id="PS50932">
    <property type="entry name" value="HTH_LACI_2"/>
    <property type="match status" value="1"/>
</dbReference>
<dbReference type="SUPFAM" id="SSF47413">
    <property type="entry name" value="lambda repressor-like DNA-binding domains"/>
    <property type="match status" value="1"/>
</dbReference>
<dbReference type="Gene3D" id="1.10.260.40">
    <property type="entry name" value="lambda repressor-like DNA-binding domains"/>
    <property type="match status" value="1"/>
</dbReference>
<dbReference type="SMART" id="SM00354">
    <property type="entry name" value="HTH_LACI"/>
    <property type="match status" value="1"/>
</dbReference>
<name>A0A4Q1RFP8_9FIRM</name>
<dbReference type="InterPro" id="IPR046335">
    <property type="entry name" value="LacI/GalR-like_sensor"/>
</dbReference>
<dbReference type="AlphaFoldDB" id="A0A4Q1RFP8"/>
<dbReference type="GO" id="GO:0000976">
    <property type="term" value="F:transcription cis-regulatory region binding"/>
    <property type="evidence" value="ECO:0007669"/>
    <property type="project" value="TreeGrafter"/>
</dbReference>
<organism evidence="6 7">
    <name type="scientific">Blautia faecicola</name>
    <dbReference type="NCBI Taxonomy" id="2509240"/>
    <lineage>
        <taxon>Bacteria</taxon>
        <taxon>Bacillati</taxon>
        <taxon>Bacillota</taxon>
        <taxon>Clostridia</taxon>
        <taxon>Lachnospirales</taxon>
        <taxon>Lachnospiraceae</taxon>
        <taxon>Blautia</taxon>
    </lineage>
</organism>
<evidence type="ECO:0000256" key="4">
    <source>
        <dbReference type="ARBA" id="ARBA00023163"/>
    </source>
</evidence>
<reference evidence="6 7" key="1">
    <citation type="submission" date="2019-01" db="EMBL/GenBank/DDBJ databases">
        <title>Blautia sp. nov. KGMB01111 isolated human feces.</title>
        <authorList>
            <person name="Park J.-E."/>
            <person name="Kim J.-S."/>
            <person name="Park S.-H."/>
        </authorList>
    </citation>
    <scope>NUCLEOTIDE SEQUENCE [LARGE SCALE GENOMIC DNA]</scope>
    <source>
        <strain evidence="6 7">KGMB01111</strain>
    </source>
</reference>
<proteinExistence type="predicted"/>
<evidence type="ECO:0000256" key="3">
    <source>
        <dbReference type="ARBA" id="ARBA00023125"/>
    </source>
</evidence>
<dbReference type="PANTHER" id="PTHR30146:SF95">
    <property type="entry name" value="RIBOSE OPERON REPRESSOR"/>
    <property type="match status" value="1"/>
</dbReference>
<dbReference type="CDD" id="cd01392">
    <property type="entry name" value="HTH_LacI"/>
    <property type="match status" value="1"/>
</dbReference>
<dbReference type="EMBL" id="SDKC01000001">
    <property type="protein sequence ID" value="RXS74379.1"/>
    <property type="molecule type" value="Genomic_DNA"/>
</dbReference>
<keyword evidence="4" id="KW-0804">Transcription</keyword>
<dbReference type="Pfam" id="PF00356">
    <property type="entry name" value="LacI"/>
    <property type="match status" value="1"/>
</dbReference>
<evidence type="ECO:0000259" key="5">
    <source>
        <dbReference type="PROSITE" id="PS50932"/>
    </source>
</evidence>
<dbReference type="GO" id="GO:0003700">
    <property type="term" value="F:DNA-binding transcription factor activity"/>
    <property type="evidence" value="ECO:0007669"/>
    <property type="project" value="TreeGrafter"/>
</dbReference>
<dbReference type="PROSITE" id="PS00356">
    <property type="entry name" value="HTH_LACI_1"/>
    <property type="match status" value="1"/>
</dbReference>
<gene>
    <name evidence="6" type="ORF">ETP43_03495</name>
</gene>
<feature type="domain" description="HTH lacI-type" evidence="5">
    <location>
        <begin position="2"/>
        <end position="55"/>
    </location>
</feature>
<dbReference type="InterPro" id="IPR000843">
    <property type="entry name" value="HTH_LacI"/>
</dbReference>
<dbReference type="Pfam" id="PF13377">
    <property type="entry name" value="Peripla_BP_3"/>
    <property type="match status" value="1"/>
</dbReference>
<dbReference type="OrthoDB" id="9796186at2"/>
<evidence type="ECO:0000256" key="2">
    <source>
        <dbReference type="ARBA" id="ARBA00023015"/>
    </source>
</evidence>
<dbReference type="Gene3D" id="3.40.50.2300">
    <property type="match status" value="2"/>
</dbReference>
<dbReference type="PRINTS" id="PR00036">
    <property type="entry name" value="HTHLACI"/>
</dbReference>
<accession>A0A4Q1RFP8</accession>
<dbReference type="InterPro" id="IPR010982">
    <property type="entry name" value="Lambda_DNA-bd_dom_sf"/>
</dbReference>
<keyword evidence="7" id="KW-1185">Reference proteome</keyword>
<keyword evidence="3 6" id="KW-0238">DNA-binding</keyword>
<dbReference type="PANTHER" id="PTHR30146">
    <property type="entry name" value="LACI-RELATED TRANSCRIPTIONAL REPRESSOR"/>
    <property type="match status" value="1"/>
</dbReference>
<protein>
    <submittedName>
        <fullName evidence="6">LacI family DNA-binding transcriptional regulator</fullName>
    </submittedName>
</protein>
<dbReference type="RefSeq" id="WP_129257055.1">
    <property type="nucleotide sequence ID" value="NZ_SDKC01000001.1"/>
</dbReference>
<keyword evidence="2" id="KW-0805">Transcription regulation</keyword>
<keyword evidence="1" id="KW-0678">Repressor</keyword>
<evidence type="ECO:0000313" key="7">
    <source>
        <dbReference type="Proteomes" id="UP000290106"/>
    </source>
</evidence>
<comment type="caution">
    <text evidence="6">The sequence shown here is derived from an EMBL/GenBank/DDBJ whole genome shotgun (WGS) entry which is preliminary data.</text>
</comment>
<dbReference type="SUPFAM" id="SSF53822">
    <property type="entry name" value="Periplasmic binding protein-like I"/>
    <property type="match status" value="1"/>
</dbReference>
<sequence length="342" mass="37915">MVTIKDVARDAGVSVGTVSNVLNGGRVSEARRKLVEASIEKLGYQVNTLAKGMRMQKTDYVVVILPNLINPYFALLLDALESELSAVGKQVLLCLSGDDAEREVAFMDMAKQNKVDGIIGVTYSKVEEERIENMAFVSIDRHYKSHIPCVAGDNWQGGWLAAENLHKRGSTNLLCFMTMSSVDSEVRKRRVGFTEYCMEHDLSCNSVEMSEKQIVSVYESYGSRKLIHNMLRAYISPSLGEHSIDGIFTSSDHLATIVREELEEMGKRVPEDIQIIGYDGLQFLNQGKPIVSSIAQPVHEIAKQAVKSLTDMIENGKAEDVTNIPVTFHEGPTTKPLETISE</sequence>
<dbReference type="InterPro" id="IPR028082">
    <property type="entry name" value="Peripla_BP_I"/>
</dbReference>
<dbReference type="CDD" id="cd06291">
    <property type="entry name" value="PBP1_Qymf-like"/>
    <property type="match status" value="1"/>
</dbReference>